<feature type="region of interest" description="Disordered" evidence="1">
    <location>
        <begin position="108"/>
        <end position="251"/>
    </location>
</feature>
<proteinExistence type="predicted"/>
<dbReference type="EMBL" id="KB311008">
    <property type="protein sequence ID" value="ELT90227.1"/>
    <property type="molecule type" value="Genomic_DNA"/>
</dbReference>
<evidence type="ECO:0000313" key="3">
    <source>
        <dbReference type="EMBL" id="ELT90227.1"/>
    </source>
</evidence>
<gene>
    <name evidence="3" type="ORF">CAPTEDRAFT_202001</name>
</gene>
<feature type="domain" description="YqaJ viral recombinase" evidence="2">
    <location>
        <begin position="250"/>
        <end position="329"/>
    </location>
</feature>
<dbReference type="GO" id="GO:0006281">
    <property type="term" value="P:DNA repair"/>
    <property type="evidence" value="ECO:0007669"/>
    <property type="project" value="UniProtKB-ARBA"/>
</dbReference>
<feature type="compositionally biased region" description="Polar residues" evidence="1">
    <location>
        <begin position="210"/>
        <end position="224"/>
    </location>
</feature>
<dbReference type="InterPro" id="IPR011604">
    <property type="entry name" value="PDDEXK-like_dom_sf"/>
</dbReference>
<dbReference type="InterPro" id="IPR011335">
    <property type="entry name" value="Restrct_endonuc-II-like"/>
</dbReference>
<evidence type="ECO:0000259" key="2">
    <source>
        <dbReference type="Pfam" id="PF09588"/>
    </source>
</evidence>
<reference evidence="5" key="1">
    <citation type="submission" date="2012-12" db="EMBL/GenBank/DDBJ databases">
        <authorList>
            <person name="Hellsten U."/>
            <person name="Grimwood J."/>
            <person name="Chapman J.A."/>
            <person name="Shapiro H."/>
            <person name="Aerts A."/>
            <person name="Otillar R.P."/>
            <person name="Terry A.Y."/>
            <person name="Boore J.L."/>
            <person name="Simakov O."/>
            <person name="Marletaz F."/>
            <person name="Cho S.-J."/>
            <person name="Edsinger-Gonzales E."/>
            <person name="Havlak P."/>
            <person name="Kuo D.-H."/>
            <person name="Larsson T."/>
            <person name="Lv J."/>
            <person name="Arendt D."/>
            <person name="Savage R."/>
            <person name="Osoegawa K."/>
            <person name="de Jong P."/>
            <person name="Lindberg D.R."/>
            <person name="Seaver E.C."/>
            <person name="Weisblat D.A."/>
            <person name="Putnam N.H."/>
            <person name="Grigoriev I.V."/>
            <person name="Rokhsar D.S."/>
        </authorList>
    </citation>
    <scope>NUCLEOTIDE SEQUENCE</scope>
    <source>
        <strain evidence="5">I ESC-2004</strain>
    </source>
</reference>
<dbReference type="InterPro" id="IPR019080">
    <property type="entry name" value="YqaJ_viral_recombinase"/>
</dbReference>
<reference evidence="4" key="3">
    <citation type="submission" date="2015-06" db="UniProtKB">
        <authorList>
            <consortium name="EnsemblMetazoa"/>
        </authorList>
    </citation>
    <scope>IDENTIFICATION</scope>
</reference>
<feature type="compositionally biased region" description="Low complexity" evidence="1">
    <location>
        <begin position="157"/>
        <end position="167"/>
    </location>
</feature>
<dbReference type="Pfam" id="PF09588">
    <property type="entry name" value="YqaJ"/>
    <property type="match status" value="1"/>
</dbReference>
<dbReference type="HOGENOM" id="CLU_638183_0_0_1"/>
<sequence length="430" mass="47448">MAIPSSTRPIVLPDEPMTVSQALDLGIPVEIVQPQRRIVRMRRMSAEDIDSTPPQSPVVSELSQSPPLHTLSLLDYMQVHSPSYGDSYHSDSYTDSDVPVLIIDSDEDADEASSPADNADDDDMSYLSSQSPGVRPAMLPPVDAPLRGSLMDEPDDAVAASDDAAAAADDDDSDKENADPLQPAVNNYYCNVHSSSPPSSPPSSPLPGCSYTTPLDSNPISQIQPLAPMPERRRQPPSTYNRCRRSTGCRSRTDPYTRKAMRYGQLYEHRAMECLEEYLGIKVSKLKRQQANGFHGTPDGVCVEENSGSITALVEVKCPYSLLYVREPLEEYYSTRTDGLIVRVSAGSPFSLNTACNKQAAAYYDQCQCYLLQHTAPVVHLGIWAPRARPSQLIVVDVLPDAQWVKQHNALSIGHGDKKRRKKRQKKRSY</sequence>
<dbReference type="Proteomes" id="UP000014760">
    <property type="component" value="Unassembled WGS sequence"/>
</dbReference>
<dbReference type="AlphaFoldDB" id="R7T9N5"/>
<dbReference type="SUPFAM" id="SSF52980">
    <property type="entry name" value="Restriction endonuclease-like"/>
    <property type="match status" value="1"/>
</dbReference>
<dbReference type="Gene3D" id="3.90.320.10">
    <property type="match status" value="1"/>
</dbReference>
<dbReference type="EMBL" id="AMQN01014495">
    <property type="status" value="NOT_ANNOTATED_CDS"/>
    <property type="molecule type" value="Genomic_DNA"/>
</dbReference>
<evidence type="ECO:0000313" key="5">
    <source>
        <dbReference type="Proteomes" id="UP000014760"/>
    </source>
</evidence>
<reference evidence="3 5" key="2">
    <citation type="journal article" date="2013" name="Nature">
        <title>Insights into bilaterian evolution from three spiralian genomes.</title>
        <authorList>
            <person name="Simakov O."/>
            <person name="Marletaz F."/>
            <person name="Cho S.J."/>
            <person name="Edsinger-Gonzales E."/>
            <person name="Havlak P."/>
            <person name="Hellsten U."/>
            <person name="Kuo D.H."/>
            <person name="Larsson T."/>
            <person name="Lv J."/>
            <person name="Arendt D."/>
            <person name="Savage R."/>
            <person name="Osoegawa K."/>
            <person name="de Jong P."/>
            <person name="Grimwood J."/>
            <person name="Chapman J.A."/>
            <person name="Shapiro H."/>
            <person name="Aerts A."/>
            <person name="Otillar R.P."/>
            <person name="Terry A.Y."/>
            <person name="Boore J.L."/>
            <person name="Grigoriev I.V."/>
            <person name="Lindberg D.R."/>
            <person name="Seaver E.C."/>
            <person name="Weisblat D.A."/>
            <person name="Putnam N.H."/>
            <person name="Rokhsar D.S."/>
        </authorList>
    </citation>
    <scope>NUCLEOTIDE SEQUENCE</scope>
    <source>
        <strain evidence="3 5">I ESC-2004</strain>
    </source>
</reference>
<dbReference type="EnsemblMetazoa" id="CapteT202001">
    <property type="protein sequence ID" value="CapteP202001"/>
    <property type="gene ID" value="CapteG202001"/>
</dbReference>
<organism evidence="3">
    <name type="scientific">Capitella teleta</name>
    <name type="common">Polychaete worm</name>
    <dbReference type="NCBI Taxonomy" id="283909"/>
    <lineage>
        <taxon>Eukaryota</taxon>
        <taxon>Metazoa</taxon>
        <taxon>Spiralia</taxon>
        <taxon>Lophotrochozoa</taxon>
        <taxon>Annelida</taxon>
        <taxon>Polychaeta</taxon>
        <taxon>Sedentaria</taxon>
        <taxon>Scolecida</taxon>
        <taxon>Capitellidae</taxon>
        <taxon>Capitella</taxon>
    </lineage>
</organism>
<keyword evidence="5" id="KW-1185">Reference proteome</keyword>
<evidence type="ECO:0000313" key="4">
    <source>
        <dbReference type="EnsemblMetazoa" id="CapteP202001"/>
    </source>
</evidence>
<feature type="compositionally biased region" description="Polar residues" evidence="1">
    <location>
        <begin position="184"/>
        <end position="193"/>
    </location>
</feature>
<evidence type="ECO:0000256" key="1">
    <source>
        <dbReference type="SAM" id="MobiDB-lite"/>
    </source>
</evidence>
<protein>
    <recommendedName>
        <fullName evidence="2">YqaJ viral recombinase domain-containing protein</fullName>
    </recommendedName>
</protein>
<name>R7T9N5_CAPTE</name>
<feature type="region of interest" description="Disordered" evidence="1">
    <location>
        <begin position="45"/>
        <end position="64"/>
    </location>
</feature>
<accession>R7T9N5</accession>